<evidence type="ECO:0000313" key="1">
    <source>
        <dbReference type="EMBL" id="SBT43059.1"/>
    </source>
</evidence>
<evidence type="ECO:0000313" key="4">
    <source>
        <dbReference type="Proteomes" id="UP000078555"/>
    </source>
</evidence>
<organism evidence="1 4">
    <name type="scientific">Plasmodium ovale wallikeri</name>
    <dbReference type="NCBI Taxonomy" id="864142"/>
    <lineage>
        <taxon>Eukaryota</taxon>
        <taxon>Sar</taxon>
        <taxon>Alveolata</taxon>
        <taxon>Apicomplexa</taxon>
        <taxon>Aconoidasida</taxon>
        <taxon>Haemosporida</taxon>
        <taxon>Plasmodiidae</taxon>
        <taxon>Plasmodium</taxon>
        <taxon>Plasmodium (Plasmodium)</taxon>
    </lineage>
</organism>
<evidence type="ECO:0000313" key="2">
    <source>
        <dbReference type="EMBL" id="SBT43503.1"/>
    </source>
</evidence>
<dbReference type="AlphaFoldDB" id="A0A1A8ZGV9"/>
<sequence>MFSLTKKRSTKKISTNMYKNENFGQRGEINWGVAKRDETCHKTSLHVVEISSHADNVRQKPQRCFHTV</sequence>
<evidence type="ECO:0000313" key="3">
    <source>
        <dbReference type="Proteomes" id="UP000078550"/>
    </source>
</evidence>
<name>A0A1A8ZGV9_PLAOA</name>
<reference evidence="3 4" key="1">
    <citation type="submission" date="2016-05" db="EMBL/GenBank/DDBJ databases">
        <authorList>
            <person name="Naeem Raeece"/>
        </authorList>
    </citation>
    <scope>NUCLEOTIDE SEQUENCE [LARGE SCALE GENOMIC DNA]</scope>
</reference>
<dbReference type="EMBL" id="FLRD01000126">
    <property type="protein sequence ID" value="SBT43059.1"/>
    <property type="molecule type" value="Genomic_DNA"/>
</dbReference>
<proteinExistence type="predicted"/>
<protein>
    <submittedName>
        <fullName evidence="1">Uncharacterized protein</fullName>
    </submittedName>
</protein>
<dbReference type="Proteomes" id="UP000078550">
    <property type="component" value="Unassembled WGS sequence"/>
</dbReference>
<gene>
    <name evidence="1" type="ORF">POVWA1_047120</name>
    <name evidence="2" type="ORF">POVWA2_046000</name>
</gene>
<accession>A0A1A8ZGV9</accession>
<keyword evidence="4" id="KW-1185">Reference proteome</keyword>
<dbReference type="Proteomes" id="UP000078555">
    <property type="component" value="Unassembled WGS sequence"/>
</dbReference>
<reference evidence="1" key="2">
    <citation type="submission" date="2016-05" db="EMBL/GenBank/DDBJ databases">
        <authorList>
            <person name="Lavstsen T."/>
            <person name="Jespersen J.S."/>
        </authorList>
    </citation>
    <scope>NUCLEOTIDE SEQUENCE [LARGE SCALE GENOMIC DNA]</scope>
</reference>
<dbReference type="EMBL" id="FLRE01000167">
    <property type="protein sequence ID" value="SBT43503.1"/>
    <property type="molecule type" value="Genomic_DNA"/>
</dbReference>